<feature type="compositionally biased region" description="Polar residues" evidence="1">
    <location>
        <begin position="20"/>
        <end position="43"/>
    </location>
</feature>
<reference evidence="2" key="1">
    <citation type="submission" date="2013-11" db="EMBL/GenBank/DDBJ databases">
        <title>Genome sequence of the fusiform rust pathogen reveals effectors for host alternation and coevolution with pine.</title>
        <authorList>
            <consortium name="DOE Joint Genome Institute"/>
            <person name="Smith K."/>
            <person name="Pendleton A."/>
            <person name="Kubisiak T."/>
            <person name="Anderson C."/>
            <person name="Salamov A."/>
            <person name="Aerts A."/>
            <person name="Riley R."/>
            <person name="Clum A."/>
            <person name="Lindquist E."/>
            <person name="Ence D."/>
            <person name="Campbell M."/>
            <person name="Kronenberg Z."/>
            <person name="Feau N."/>
            <person name="Dhillon B."/>
            <person name="Hamelin R."/>
            <person name="Burleigh J."/>
            <person name="Smith J."/>
            <person name="Yandell M."/>
            <person name="Nelson C."/>
            <person name="Grigoriev I."/>
            <person name="Davis J."/>
        </authorList>
    </citation>
    <scope>NUCLEOTIDE SEQUENCE</scope>
    <source>
        <strain evidence="2">G11</strain>
    </source>
</reference>
<keyword evidence="3" id="KW-1185">Reference proteome</keyword>
<dbReference type="Proteomes" id="UP000886653">
    <property type="component" value="Unassembled WGS sequence"/>
</dbReference>
<dbReference type="EMBL" id="MU167224">
    <property type="protein sequence ID" value="KAG0149810.1"/>
    <property type="molecule type" value="Genomic_DNA"/>
</dbReference>
<protein>
    <submittedName>
        <fullName evidence="2">Uncharacterized protein</fullName>
    </submittedName>
</protein>
<evidence type="ECO:0000313" key="2">
    <source>
        <dbReference type="EMBL" id="KAG0149810.1"/>
    </source>
</evidence>
<proteinExistence type="predicted"/>
<evidence type="ECO:0000313" key="3">
    <source>
        <dbReference type="Proteomes" id="UP000886653"/>
    </source>
</evidence>
<feature type="region of interest" description="Disordered" evidence="1">
    <location>
        <begin position="80"/>
        <end position="105"/>
    </location>
</feature>
<dbReference type="AlphaFoldDB" id="A0A9P6NUN3"/>
<evidence type="ECO:0000256" key="1">
    <source>
        <dbReference type="SAM" id="MobiDB-lite"/>
    </source>
</evidence>
<gene>
    <name evidence="2" type="ORF">CROQUDRAFT_274639</name>
</gene>
<name>A0A9P6NUN3_9BASI</name>
<feature type="region of interest" description="Disordered" evidence="1">
    <location>
        <begin position="1"/>
        <end position="43"/>
    </location>
</feature>
<comment type="caution">
    <text evidence="2">The sequence shown here is derived from an EMBL/GenBank/DDBJ whole genome shotgun (WGS) entry which is preliminary data.</text>
</comment>
<organism evidence="2 3">
    <name type="scientific">Cronartium quercuum f. sp. fusiforme G11</name>
    <dbReference type="NCBI Taxonomy" id="708437"/>
    <lineage>
        <taxon>Eukaryota</taxon>
        <taxon>Fungi</taxon>
        <taxon>Dikarya</taxon>
        <taxon>Basidiomycota</taxon>
        <taxon>Pucciniomycotina</taxon>
        <taxon>Pucciniomycetes</taxon>
        <taxon>Pucciniales</taxon>
        <taxon>Coleosporiaceae</taxon>
        <taxon>Cronartium</taxon>
    </lineage>
</organism>
<sequence>MLPDEFPGLPALSDRKTKVNHPQKQAQGESPDPNQALQDVNSYSDLTSITADEAKVKAKKYKTHKGWAWLPEAEEVPDDNFSLKAAPSERNTLHQTRSGKRYRFE</sequence>
<accession>A0A9P6NUN3</accession>